<dbReference type="AlphaFoldDB" id="A0A1G4K1F5"/>
<feature type="transmembrane region" description="Helical" evidence="13">
    <location>
        <begin position="354"/>
        <end position="375"/>
    </location>
</feature>
<evidence type="ECO:0000256" key="11">
    <source>
        <dbReference type="ARBA" id="ARBA00023136"/>
    </source>
</evidence>
<keyword evidence="7 13" id="KW-0808">Transferase</keyword>
<evidence type="ECO:0000256" key="1">
    <source>
        <dbReference type="ARBA" id="ARBA00004477"/>
    </source>
</evidence>
<keyword evidence="15" id="KW-1185">Reference proteome</keyword>
<dbReference type="InterPro" id="IPR007704">
    <property type="entry name" value="PIG-M"/>
</dbReference>
<comment type="pathway">
    <text evidence="2 13">Glycolipid biosynthesis; glycosylphosphatidylinositol-anchor biosynthesis.</text>
</comment>
<keyword evidence="10 13" id="KW-1133">Transmembrane helix</keyword>
<keyword evidence="6 13" id="KW-0328">Glycosyltransferase</keyword>
<dbReference type="Pfam" id="PF05007">
    <property type="entry name" value="Mannosyl_trans"/>
    <property type="match status" value="1"/>
</dbReference>
<feature type="transmembrane region" description="Helical" evidence="13">
    <location>
        <begin position="195"/>
        <end position="214"/>
    </location>
</feature>
<dbReference type="PANTHER" id="PTHR12886:SF0">
    <property type="entry name" value="GPI MANNOSYLTRANSFERASE 1"/>
    <property type="match status" value="1"/>
</dbReference>
<dbReference type="PANTHER" id="PTHR12886">
    <property type="entry name" value="PIG-M MANNOSYLTRANSFERASE"/>
    <property type="match status" value="1"/>
</dbReference>
<feature type="transmembrane region" description="Helical" evidence="13">
    <location>
        <begin position="80"/>
        <end position="103"/>
    </location>
</feature>
<keyword evidence="11 13" id="KW-0472">Membrane</keyword>
<organism evidence="14 15">
    <name type="scientific">Lachancea nothofagi CBS 11611</name>
    <dbReference type="NCBI Taxonomy" id="1266666"/>
    <lineage>
        <taxon>Eukaryota</taxon>
        <taxon>Fungi</taxon>
        <taxon>Dikarya</taxon>
        <taxon>Ascomycota</taxon>
        <taxon>Saccharomycotina</taxon>
        <taxon>Saccharomycetes</taxon>
        <taxon>Saccharomycetales</taxon>
        <taxon>Saccharomycetaceae</taxon>
        <taxon>Lachancea</taxon>
    </lineage>
</organism>
<evidence type="ECO:0000256" key="3">
    <source>
        <dbReference type="ARBA" id="ARBA00011071"/>
    </source>
</evidence>
<dbReference type="GO" id="GO:0006506">
    <property type="term" value="P:GPI anchor biosynthetic process"/>
    <property type="evidence" value="ECO:0007669"/>
    <property type="project" value="UniProtKB-UniPathway"/>
</dbReference>
<dbReference type="EC" id="2.4.1.-" evidence="13"/>
<feature type="transmembrane region" description="Helical" evidence="13">
    <location>
        <begin position="152"/>
        <end position="183"/>
    </location>
</feature>
<gene>
    <name evidence="14" type="ORF">LANO_0E15830G</name>
</gene>
<keyword evidence="8 13" id="KW-0812">Transmembrane</keyword>
<dbReference type="EMBL" id="LT598451">
    <property type="protein sequence ID" value="SCU97360.1"/>
    <property type="molecule type" value="Genomic_DNA"/>
</dbReference>
<evidence type="ECO:0000256" key="2">
    <source>
        <dbReference type="ARBA" id="ARBA00004687"/>
    </source>
</evidence>
<keyword evidence="5 13" id="KW-0337">GPI-anchor biosynthesis</keyword>
<evidence type="ECO:0000256" key="8">
    <source>
        <dbReference type="ARBA" id="ARBA00022692"/>
    </source>
</evidence>
<dbReference type="GO" id="GO:1990529">
    <property type="term" value="C:glycosylphosphatidylinositol-mannosyltransferase I complex"/>
    <property type="evidence" value="ECO:0007669"/>
    <property type="project" value="TreeGrafter"/>
</dbReference>
<dbReference type="GO" id="GO:0004376">
    <property type="term" value="F:GPI mannosyltransferase activity"/>
    <property type="evidence" value="ECO:0007669"/>
    <property type="project" value="InterPro"/>
</dbReference>
<comment type="subcellular location">
    <subcellularLocation>
        <location evidence="1 13">Endoplasmic reticulum membrane</location>
        <topology evidence="1 13">Multi-pass membrane protein</topology>
    </subcellularLocation>
</comment>
<evidence type="ECO:0000256" key="10">
    <source>
        <dbReference type="ARBA" id="ARBA00022989"/>
    </source>
</evidence>
<evidence type="ECO:0000256" key="7">
    <source>
        <dbReference type="ARBA" id="ARBA00022679"/>
    </source>
</evidence>
<evidence type="ECO:0000256" key="5">
    <source>
        <dbReference type="ARBA" id="ARBA00022502"/>
    </source>
</evidence>
<evidence type="ECO:0000256" key="9">
    <source>
        <dbReference type="ARBA" id="ARBA00022824"/>
    </source>
</evidence>
<dbReference type="GO" id="GO:0051751">
    <property type="term" value="F:alpha-1,4-mannosyltransferase activity"/>
    <property type="evidence" value="ECO:0007669"/>
    <property type="project" value="InterPro"/>
</dbReference>
<sequence length="395" mass="45957">MLDLETAGLFVLALALRIGFFLYGIYQDEHFDVKYTDVDYFVFHDAANYVFEGLSPYLRDTYRYTPLLSWLLVPNHQLNWVHFGKMIFVLFDLLTGILILALLETRSKRKRLALGSLWLLNFMVITISTRGNAESVLCFFILFSLYCLRHKWYVVSGLILGIAIHLKIYPIIYSAPVATYIFFQQKGGISALLKIGAATMVSLGSSCYWMYRIYGYEFLEHAYFYHMYRTDHRHNFSIFHMLLYFESAFSAKSLGAQLAFLPQAIVTMGVVPLVLRDQSFQNLLSVLFVQTYAFVTFNKVCTSQYFIWYLIFLPFYLARTKISKTRGLLMATAWIVTQALWLSQGYLLEFQGRNVFFPGLFFSSVLFFLTNVWILGQFIQDLNQRASDTNEKKLK</sequence>
<evidence type="ECO:0000256" key="4">
    <source>
        <dbReference type="ARBA" id="ARBA00013797"/>
    </source>
</evidence>
<dbReference type="OrthoDB" id="1741594at2759"/>
<evidence type="ECO:0000313" key="15">
    <source>
        <dbReference type="Proteomes" id="UP000189911"/>
    </source>
</evidence>
<reference evidence="15" key="1">
    <citation type="submission" date="2016-03" db="EMBL/GenBank/DDBJ databases">
        <authorList>
            <person name="Devillers Hugo."/>
        </authorList>
    </citation>
    <scope>NUCLEOTIDE SEQUENCE [LARGE SCALE GENOMIC DNA]</scope>
</reference>
<protein>
    <recommendedName>
        <fullName evidence="4 13">GPI mannosyltransferase 1</fullName>
        <ecNumber evidence="13">2.4.1.-</ecNumber>
    </recommendedName>
    <alternativeName>
        <fullName evidence="13">GPI mannosyltransferase I</fullName>
    </alternativeName>
</protein>
<feature type="transmembrane region" description="Helical" evidence="13">
    <location>
        <begin position="328"/>
        <end position="348"/>
    </location>
</feature>
<evidence type="ECO:0000256" key="6">
    <source>
        <dbReference type="ARBA" id="ARBA00022676"/>
    </source>
</evidence>
<comment type="function">
    <text evidence="12 13">Mannosyltransferase involved in glycosylphosphatidylinositol-anchor biosynthesis. Transfers the first alpha-1,4-mannose to GlcN-acyl-PI during GPI precursor assembly. Required for cell wall integrity.</text>
</comment>
<dbReference type="UniPathway" id="UPA00196"/>
<keyword evidence="9 13" id="KW-0256">Endoplasmic reticulum</keyword>
<proteinExistence type="inferred from homology"/>
<accession>A0A1G4K1F5</accession>
<feature type="transmembrane region" description="Helical" evidence="13">
    <location>
        <begin position="295"/>
        <end position="316"/>
    </location>
</feature>
<evidence type="ECO:0000313" key="14">
    <source>
        <dbReference type="EMBL" id="SCU97360.1"/>
    </source>
</evidence>
<feature type="transmembrane region" description="Helical" evidence="13">
    <location>
        <begin position="7"/>
        <end position="26"/>
    </location>
</feature>
<dbReference type="Proteomes" id="UP000189911">
    <property type="component" value="Chromosome E"/>
</dbReference>
<evidence type="ECO:0000256" key="13">
    <source>
        <dbReference type="RuleBase" id="RU365064"/>
    </source>
</evidence>
<comment type="similarity">
    <text evidence="3 13">Belongs to the PIGM family.</text>
</comment>
<evidence type="ECO:0000256" key="12">
    <source>
        <dbReference type="ARBA" id="ARBA00025399"/>
    </source>
</evidence>
<dbReference type="GO" id="GO:0005789">
    <property type="term" value="C:endoplasmic reticulum membrane"/>
    <property type="evidence" value="ECO:0007669"/>
    <property type="project" value="UniProtKB-SubCell"/>
</dbReference>
<name>A0A1G4K1F5_9SACH</name>
<feature type="transmembrane region" description="Helical" evidence="13">
    <location>
        <begin position="258"/>
        <end position="275"/>
    </location>
</feature>